<evidence type="ECO:0000256" key="2">
    <source>
        <dbReference type="ARBA" id="ARBA00022729"/>
    </source>
</evidence>
<keyword evidence="3" id="KW-0574">Periplasm</keyword>
<keyword evidence="2" id="KW-0732">Signal</keyword>
<dbReference type="Pfam" id="PF03480">
    <property type="entry name" value="DctP"/>
    <property type="match status" value="1"/>
</dbReference>
<evidence type="ECO:0000313" key="5">
    <source>
        <dbReference type="Proteomes" id="UP000272010"/>
    </source>
</evidence>
<sequence length="128" mass="14545">MVEGQENPLAIISTARLYEVQNSCSLTGHVWDGYWVLGNKRVFSTLPEDLQQIVMTEIDRSALDQRGDIARLNETLRAGLQTKGMGFVDVDREAFRAALAKTNFYAEWRTKYGNEAWELLERFSGKLG</sequence>
<dbReference type="InterPro" id="IPR038404">
    <property type="entry name" value="TRAP_DctP_sf"/>
</dbReference>
<dbReference type="GO" id="GO:0055085">
    <property type="term" value="P:transmembrane transport"/>
    <property type="evidence" value="ECO:0007669"/>
    <property type="project" value="InterPro"/>
</dbReference>
<dbReference type="PANTHER" id="PTHR33376:SF4">
    <property type="entry name" value="SIALIC ACID-BINDING PERIPLASMIC PROTEIN SIAP"/>
    <property type="match status" value="1"/>
</dbReference>
<evidence type="ECO:0000313" key="4">
    <source>
        <dbReference type="EMBL" id="AYF00183.1"/>
    </source>
</evidence>
<dbReference type="EMBL" id="CP031078">
    <property type="protein sequence ID" value="AYF00183.1"/>
    <property type="molecule type" value="Genomic_DNA"/>
</dbReference>
<dbReference type="RefSeq" id="WP_199722233.1">
    <property type="nucleotide sequence ID" value="NZ_CP031078.1"/>
</dbReference>
<protein>
    <submittedName>
        <fullName evidence="4">ABC transporter substrate-binding protein</fullName>
    </submittedName>
</protein>
<organism evidence="4 5">
    <name type="scientific">Paracoccus yeei</name>
    <dbReference type="NCBI Taxonomy" id="147645"/>
    <lineage>
        <taxon>Bacteria</taxon>
        <taxon>Pseudomonadati</taxon>
        <taxon>Pseudomonadota</taxon>
        <taxon>Alphaproteobacteria</taxon>
        <taxon>Rhodobacterales</taxon>
        <taxon>Paracoccaceae</taxon>
        <taxon>Paracoccus</taxon>
    </lineage>
</organism>
<comment type="subcellular location">
    <subcellularLocation>
        <location evidence="1">Periplasm</location>
    </subcellularLocation>
</comment>
<gene>
    <name evidence="4" type="ORF">PY32053_00499</name>
</gene>
<proteinExistence type="predicted"/>
<dbReference type="Gene3D" id="3.40.190.170">
    <property type="entry name" value="Bacterial extracellular solute-binding protein, family 7"/>
    <property type="match status" value="1"/>
</dbReference>
<dbReference type="GO" id="GO:0042597">
    <property type="term" value="C:periplasmic space"/>
    <property type="evidence" value="ECO:0007669"/>
    <property type="project" value="UniProtKB-SubCell"/>
</dbReference>
<evidence type="ECO:0000256" key="3">
    <source>
        <dbReference type="ARBA" id="ARBA00022764"/>
    </source>
</evidence>
<dbReference type="Proteomes" id="UP000272010">
    <property type="component" value="Chromosome"/>
</dbReference>
<dbReference type="AlphaFoldDB" id="A0A386UHR7"/>
<dbReference type="PANTHER" id="PTHR33376">
    <property type="match status" value="1"/>
</dbReference>
<evidence type="ECO:0000256" key="1">
    <source>
        <dbReference type="ARBA" id="ARBA00004418"/>
    </source>
</evidence>
<reference evidence="5" key="1">
    <citation type="submission" date="2018-07" db="EMBL/GenBank/DDBJ databases">
        <title>Genome Structure of the Opportunistic Pathogen Paracoccus yeei (Alphaproteobacteria) and Identification of Putative Virulence Factors.</title>
        <authorList>
            <person name="Lasek R."/>
            <person name="Szuplewska M."/>
            <person name="Mitura M."/>
            <person name="Decewicz P."/>
            <person name="Chmielowska C."/>
            <person name="Pawlot A."/>
            <person name="Sentkowska D."/>
            <person name="Czarnecki J."/>
            <person name="Bartosik D."/>
        </authorList>
    </citation>
    <scope>NUCLEOTIDE SEQUENCE [LARGE SCALE GENOMIC DNA]</scope>
    <source>
        <strain evidence="5">CCUG 32053</strain>
    </source>
</reference>
<accession>A0A386UHR7</accession>
<dbReference type="InterPro" id="IPR018389">
    <property type="entry name" value="DctP_fam"/>
</dbReference>
<name>A0A386UHR7_9RHOB</name>